<sequence>MNYLVGFPICPGCYNLLDYNPMPNVNETYWYCKPCGMWWETDFLTQCLEEEKLFDYLGGIIY</sequence>
<comment type="caution">
    <text evidence="1">The sequence shown here is derived from an EMBL/GenBank/DDBJ whole genome shotgun (WGS) entry which is preliminary data.</text>
</comment>
<evidence type="ECO:0000313" key="1">
    <source>
        <dbReference type="EMBL" id="KKN53789.1"/>
    </source>
</evidence>
<organism evidence="1">
    <name type="scientific">marine sediment metagenome</name>
    <dbReference type="NCBI Taxonomy" id="412755"/>
    <lineage>
        <taxon>unclassified sequences</taxon>
        <taxon>metagenomes</taxon>
        <taxon>ecological metagenomes</taxon>
    </lineage>
</organism>
<accession>A0A0F9RG49</accession>
<evidence type="ECO:0008006" key="2">
    <source>
        <dbReference type="Google" id="ProtNLM"/>
    </source>
</evidence>
<dbReference type="EMBL" id="LAZR01000956">
    <property type="protein sequence ID" value="KKN53789.1"/>
    <property type="molecule type" value="Genomic_DNA"/>
</dbReference>
<reference evidence="1" key="1">
    <citation type="journal article" date="2015" name="Nature">
        <title>Complex archaea that bridge the gap between prokaryotes and eukaryotes.</title>
        <authorList>
            <person name="Spang A."/>
            <person name="Saw J.H."/>
            <person name="Jorgensen S.L."/>
            <person name="Zaremba-Niedzwiedzka K."/>
            <person name="Martijn J."/>
            <person name="Lind A.E."/>
            <person name="van Eijk R."/>
            <person name="Schleper C."/>
            <person name="Guy L."/>
            <person name="Ettema T.J."/>
        </authorList>
    </citation>
    <scope>NUCLEOTIDE SEQUENCE</scope>
</reference>
<dbReference type="AlphaFoldDB" id="A0A0F9RG49"/>
<name>A0A0F9RG49_9ZZZZ</name>
<gene>
    <name evidence="1" type="ORF">LCGC14_0598820</name>
</gene>
<protein>
    <recommendedName>
        <fullName evidence="2">Transcription factor zinc-finger domain-containing protein</fullName>
    </recommendedName>
</protein>
<proteinExistence type="predicted"/>